<dbReference type="InterPro" id="IPR000415">
    <property type="entry name" value="Nitroreductase-like"/>
</dbReference>
<gene>
    <name evidence="7" type="ORF">JL102_03575</name>
</gene>
<evidence type="ECO:0000256" key="4">
    <source>
        <dbReference type="ARBA" id="ARBA00022643"/>
    </source>
</evidence>
<organism evidence="7 8">
    <name type="scientific">Fulvivirga sediminis</name>
    <dbReference type="NCBI Taxonomy" id="2803949"/>
    <lineage>
        <taxon>Bacteria</taxon>
        <taxon>Pseudomonadati</taxon>
        <taxon>Bacteroidota</taxon>
        <taxon>Cytophagia</taxon>
        <taxon>Cytophagales</taxon>
        <taxon>Fulvivirgaceae</taxon>
        <taxon>Fulvivirga</taxon>
    </lineage>
</organism>
<evidence type="ECO:0000256" key="1">
    <source>
        <dbReference type="ARBA" id="ARBA00001917"/>
    </source>
</evidence>
<protein>
    <submittedName>
        <fullName evidence="7">Nitroreductase family protein</fullName>
    </submittedName>
</protein>
<keyword evidence="3" id="KW-0285">Flavoprotein</keyword>
<sequence length="207" mass="23072">MRINDAVDRVSETAKKSGYISTEDKVQEILESIRMAPTSMGVQPFQVFVIKDQELKGQLLPVTFDEKEIEDCSHLLVFAAWDKVTEARVKTFIDINIEVRNFTPEKLAPLGAKMEEYIKDTPENNFLWAARQAYLAFGVGLVAAVKANVKATPIESFKSEGLDKLLGLKELGLKSVAMMLLSDKIEKRDSVAAPKTGKSEEDLLIHV</sequence>
<feature type="domain" description="Nitroreductase" evidence="6">
    <location>
        <begin position="22"/>
        <end position="176"/>
    </location>
</feature>
<evidence type="ECO:0000256" key="2">
    <source>
        <dbReference type="ARBA" id="ARBA00007118"/>
    </source>
</evidence>
<dbReference type="SUPFAM" id="SSF55469">
    <property type="entry name" value="FMN-dependent nitroreductase-like"/>
    <property type="match status" value="1"/>
</dbReference>
<dbReference type="AlphaFoldDB" id="A0A937JY10"/>
<evidence type="ECO:0000256" key="3">
    <source>
        <dbReference type="ARBA" id="ARBA00022630"/>
    </source>
</evidence>
<dbReference type="Proteomes" id="UP000659388">
    <property type="component" value="Unassembled WGS sequence"/>
</dbReference>
<dbReference type="PANTHER" id="PTHR43673">
    <property type="entry name" value="NAD(P)H NITROREDUCTASE YDGI-RELATED"/>
    <property type="match status" value="1"/>
</dbReference>
<keyword evidence="8" id="KW-1185">Reference proteome</keyword>
<accession>A0A937JY10</accession>
<comment type="caution">
    <text evidence="7">The sequence shown here is derived from an EMBL/GenBank/DDBJ whole genome shotgun (WGS) entry which is preliminary data.</text>
</comment>
<keyword evidence="5" id="KW-0560">Oxidoreductase</keyword>
<dbReference type="RefSeq" id="WP_202242582.1">
    <property type="nucleotide sequence ID" value="NZ_JAESIY010000002.1"/>
</dbReference>
<evidence type="ECO:0000256" key="5">
    <source>
        <dbReference type="ARBA" id="ARBA00023002"/>
    </source>
</evidence>
<evidence type="ECO:0000313" key="7">
    <source>
        <dbReference type="EMBL" id="MBL3655194.1"/>
    </source>
</evidence>
<proteinExistence type="inferred from homology"/>
<name>A0A937JY10_9BACT</name>
<dbReference type="GO" id="GO:0016491">
    <property type="term" value="F:oxidoreductase activity"/>
    <property type="evidence" value="ECO:0007669"/>
    <property type="project" value="UniProtKB-KW"/>
</dbReference>
<dbReference type="EMBL" id="JAESIY010000002">
    <property type="protein sequence ID" value="MBL3655194.1"/>
    <property type="molecule type" value="Genomic_DNA"/>
</dbReference>
<reference evidence="7" key="1">
    <citation type="submission" date="2021-01" db="EMBL/GenBank/DDBJ databases">
        <title>Fulvivirga kasyanovii gen. nov., sp nov., a novel member of the phylum Bacteroidetes isolated from seawater in a mussel farm.</title>
        <authorList>
            <person name="Zhao L.-H."/>
            <person name="Wang Z.-J."/>
        </authorList>
    </citation>
    <scope>NUCLEOTIDE SEQUENCE</scope>
    <source>
        <strain evidence="7">2943</strain>
    </source>
</reference>
<dbReference type="InterPro" id="IPR029479">
    <property type="entry name" value="Nitroreductase"/>
</dbReference>
<dbReference type="PANTHER" id="PTHR43673:SF2">
    <property type="entry name" value="NITROREDUCTASE"/>
    <property type="match status" value="1"/>
</dbReference>
<evidence type="ECO:0000259" key="6">
    <source>
        <dbReference type="Pfam" id="PF00881"/>
    </source>
</evidence>
<keyword evidence="4" id="KW-0288">FMN</keyword>
<comment type="similarity">
    <text evidence="2">Belongs to the nitroreductase family.</text>
</comment>
<dbReference type="Gene3D" id="3.40.109.10">
    <property type="entry name" value="NADH Oxidase"/>
    <property type="match status" value="1"/>
</dbReference>
<evidence type="ECO:0000313" key="8">
    <source>
        <dbReference type="Proteomes" id="UP000659388"/>
    </source>
</evidence>
<comment type="cofactor">
    <cofactor evidence="1">
        <name>FMN</name>
        <dbReference type="ChEBI" id="CHEBI:58210"/>
    </cofactor>
</comment>
<dbReference type="Pfam" id="PF00881">
    <property type="entry name" value="Nitroreductase"/>
    <property type="match status" value="1"/>
</dbReference>